<dbReference type="CDD" id="cd11614">
    <property type="entry name" value="SAF_CpaB_FlgA_like"/>
    <property type="match status" value="1"/>
</dbReference>
<proteinExistence type="predicted"/>
<accession>A0A6J5YSG0</accession>
<evidence type="ECO:0000313" key="3">
    <source>
        <dbReference type="EMBL" id="CAB4330803.1"/>
    </source>
</evidence>
<sequence>MLNEKFEVVRNSRLVLGISVLLIALLSAGLISKEANRTVQVWAAGSNLSPGSFLSDTDIQKVSVLLPDSSKNYISAKAQILGALVISKISAGDLIPVAAVASIDSSINQRFVPITASTTDCPSDLNRGDIIDIYSVPTRESKFVVEPQLIGSQISVDAVFKEMNLGQISIIGVFSSEQVLPLIQVLSDSRVIIVRSV</sequence>
<feature type="transmembrane region" description="Helical" evidence="1">
    <location>
        <begin position="12"/>
        <end position="31"/>
    </location>
</feature>
<name>A0A6J5YSG0_9ZZZZ</name>
<protein>
    <submittedName>
        <fullName evidence="3">Unannotated protein</fullName>
    </submittedName>
</protein>
<organism evidence="3">
    <name type="scientific">freshwater metagenome</name>
    <dbReference type="NCBI Taxonomy" id="449393"/>
    <lineage>
        <taxon>unclassified sequences</taxon>
        <taxon>metagenomes</taxon>
        <taxon>ecological metagenomes</taxon>
    </lineage>
</organism>
<keyword evidence="1" id="KW-1133">Transmembrane helix</keyword>
<dbReference type="SMART" id="SM00858">
    <property type="entry name" value="SAF"/>
    <property type="match status" value="1"/>
</dbReference>
<feature type="domain" description="SAF" evidence="2">
    <location>
        <begin position="39"/>
        <end position="101"/>
    </location>
</feature>
<dbReference type="InterPro" id="IPR013974">
    <property type="entry name" value="SAF"/>
</dbReference>
<gene>
    <name evidence="3" type="ORF">UFOPK4028_00147</name>
</gene>
<reference evidence="3" key="1">
    <citation type="submission" date="2020-05" db="EMBL/GenBank/DDBJ databases">
        <authorList>
            <person name="Chiriac C."/>
            <person name="Salcher M."/>
            <person name="Ghai R."/>
            <person name="Kavagutti S V."/>
        </authorList>
    </citation>
    <scope>NUCLEOTIDE SEQUENCE</scope>
</reference>
<evidence type="ECO:0000256" key="1">
    <source>
        <dbReference type="SAM" id="Phobius"/>
    </source>
</evidence>
<evidence type="ECO:0000259" key="2">
    <source>
        <dbReference type="SMART" id="SM00858"/>
    </source>
</evidence>
<keyword evidence="1" id="KW-0812">Transmembrane</keyword>
<dbReference type="EMBL" id="CAESAC010000010">
    <property type="protein sequence ID" value="CAB4330803.1"/>
    <property type="molecule type" value="Genomic_DNA"/>
</dbReference>
<keyword evidence="1" id="KW-0472">Membrane</keyword>
<dbReference type="AlphaFoldDB" id="A0A6J5YSG0"/>